<gene>
    <name evidence="2" type="ORF">QQF64_033548</name>
</gene>
<comment type="caution">
    <text evidence="2">The sequence shown here is derived from an EMBL/GenBank/DDBJ whole genome shotgun (WGS) entry which is preliminary data.</text>
</comment>
<feature type="compositionally biased region" description="Basic and acidic residues" evidence="1">
    <location>
        <begin position="63"/>
        <end position="100"/>
    </location>
</feature>
<organism evidence="2 3">
    <name type="scientific">Cirrhinus molitorella</name>
    <name type="common">mud carp</name>
    <dbReference type="NCBI Taxonomy" id="172907"/>
    <lineage>
        <taxon>Eukaryota</taxon>
        <taxon>Metazoa</taxon>
        <taxon>Chordata</taxon>
        <taxon>Craniata</taxon>
        <taxon>Vertebrata</taxon>
        <taxon>Euteleostomi</taxon>
        <taxon>Actinopterygii</taxon>
        <taxon>Neopterygii</taxon>
        <taxon>Teleostei</taxon>
        <taxon>Ostariophysi</taxon>
        <taxon>Cypriniformes</taxon>
        <taxon>Cyprinidae</taxon>
        <taxon>Labeoninae</taxon>
        <taxon>Labeonini</taxon>
        <taxon>Cirrhinus</taxon>
    </lineage>
</organism>
<feature type="region of interest" description="Disordered" evidence="1">
    <location>
        <begin position="1"/>
        <end position="20"/>
    </location>
</feature>
<sequence length="100" mass="11463">MLSDGNGRKENGASEHQGEERAFWMGLYKPIRLSEVNPVLHVCLARAASRNNPLTLTPRKLSSRRDRLKIPEDKTNSTQDRRQREGARGKALDRRGNIRR</sequence>
<dbReference type="Proteomes" id="UP001558613">
    <property type="component" value="Unassembled WGS sequence"/>
</dbReference>
<dbReference type="EMBL" id="JAYMGO010000009">
    <property type="protein sequence ID" value="KAL1268185.1"/>
    <property type="molecule type" value="Genomic_DNA"/>
</dbReference>
<accession>A0ABR3MU72</accession>
<name>A0ABR3MU72_9TELE</name>
<evidence type="ECO:0000313" key="2">
    <source>
        <dbReference type="EMBL" id="KAL1268185.1"/>
    </source>
</evidence>
<keyword evidence="3" id="KW-1185">Reference proteome</keyword>
<feature type="region of interest" description="Disordered" evidence="1">
    <location>
        <begin position="47"/>
        <end position="100"/>
    </location>
</feature>
<reference evidence="2 3" key="1">
    <citation type="submission" date="2023-09" db="EMBL/GenBank/DDBJ databases">
        <authorList>
            <person name="Wang M."/>
        </authorList>
    </citation>
    <scope>NUCLEOTIDE SEQUENCE [LARGE SCALE GENOMIC DNA]</scope>
    <source>
        <strain evidence="2">GT-2023</strain>
        <tissue evidence="2">Liver</tissue>
    </source>
</reference>
<evidence type="ECO:0000313" key="3">
    <source>
        <dbReference type="Proteomes" id="UP001558613"/>
    </source>
</evidence>
<proteinExistence type="predicted"/>
<protein>
    <submittedName>
        <fullName evidence="2">Uncharacterized protein</fullName>
    </submittedName>
</protein>
<evidence type="ECO:0000256" key="1">
    <source>
        <dbReference type="SAM" id="MobiDB-lite"/>
    </source>
</evidence>